<gene>
    <name evidence="1" type="ORF">CHX27_14025</name>
</gene>
<sequence length="76" mass="9009">MVPELPQRIDYLAELCAIYRLEKLAQADLEEKISQSTDEFLKAALEKHLQFTYLHLERIQRLFADLELSELLENNF</sequence>
<evidence type="ECO:0000313" key="2">
    <source>
        <dbReference type="Proteomes" id="UP000216035"/>
    </source>
</evidence>
<dbReference type="EMBL" id="NOXX01000224">
    <property type="protein sequence ID" value="OYQ39612.1"/>
    <property type="molecule type" value="Genomic_DNA"/>
</dbReference>
<dbReference type="OrthoDB" id="9795056at2"/>
<dbReference type="AlphaFoldDB" id="A0A255ZDU8"/>
<proteinExistence type="predicted"/>
<dbReference type="Gene3D" id="1.20.1260.10">
    <property type="match status" value="1"/>
</dbReference>
<comment type="caution">
    <text evidence="1">The sequence shown here is derived from an EMBL/GenBank/DDBJ whole genome shotgun (WGS) entry which is preliminary data.</text>
</comment>
<dbReference type="RefSeq" id="WP_094487388.1">
    <property type="nucleotide sequence ID" value="NZ_NOXX01000224.1"/>
</dbReference>
<name>A0A255ZDU8_9FLAO</name>
<protein>
    <submittedName>
        <fullName evidence="1">Uncharacterized protein</fullName>
    </submittedName>
</protein>
<reference evidence="1 2" key="1">
    <citation type="submission" date="2017-07" db="EMBL/GenBank/DDBJ databases">
        <title>Flavobacterium cyanobacteriorum sp. nov., isolated from cyanobacterial aggregates in a eutrophic lake.</title>
        <authorList>
            <person name="Cai H."/>
        </authorList>
    </citation>
    <scope>NUCLEOTIDE SEQUENCE [LARGE SCALE GENOMIC DNA]</scope>
    <source>
        <strain evidence="1 2">TH167</strain>
    </source>
</reference>
<organism evidence="1 2">
    <name type="scientific">Flavobacterium aurantiibacter</name>
    <dbReference type="NCBI Taxonomy" id="2023067"/>
    <lineage>
        <taxon>Bacteria</taxon>
        <taxon>Pseudomonadati</taxon>
        <taxon>Bacteroidota</taxon>
        <taxon>Flavobacteriia</taxon>
        <taxon>Flavobacteriales</taxon>
        <taxon>Flavobacteriaceae</taxon>
        <taxon>Flavobacterium</taxon>
    </lineage>
</organism>
<dbReference type="Pfam" id="PF05974">
    <property type="entry name" value="DUF892"/>
    <property type="match status" value="1"/>
</dbReference>
<dbReference type="Proteomes" id="UP000216035">
    <property type="component" value="Unassembled WGS sequence"/>
</dbReference>
<evidence type="ECO:0000313" key="1">
    <source>
        <dbReference type="EMBL" id="OYQ39612.1"/>
    </source>
</evidence>
<dbReference type="InterPro" id="IPR012347">
    <property type="entry name" value="Ferritin-like"/>
</dbReference>
<dbReference type="InterPro" id="IPR010287">
    <property type="entry name" value="DUF892_YciF-like"/>
</dbReference>
<keyword evidence="2" id="KW-1185">Reference proteome</keyword>
<accession>A0A255ZDU8</accession>